<sequence>MVHHGRPVDGVSLSAGKAAGEWHLAIRIPPAALTSGIQTFLILDAKDNTPLGDFVIIADPPEAESLKAEVDLLRAELDLLKRSFRRHCTGSRG</sequence>
<dbReference type="STRING" id="515897.SAMN05421849_1308"/>
<evidence type="ECO:0000313" key="2">
    <source>
        <dbReference type="Proteomes" id="UP000192455"/>
    </source>
</evidence>
<accession>A0A1R3WR16</accession>
<reference evidence="1 2" key="1">
    <citation type="submission" date="2017-01" db="EMBL/GenBank/DDBJ databases">
        <authorList>
            <person name="Mah S.A."/>
            <person name="Swanson W.J."/>
            <person name="Moy G.W."/>
            <person name="Vacquier V.D."/>
        </authorList>
    </citation>
    <scope>NUCLEOTIDE SEQUENCE [LARGE SCALE GENOMIC DNA]</scope>
    <source>
        <strain evidence="1 2">DSM 21219</strain>
    </source>
</reference>
<proteinExistence type="predicted"/>
<keyword evidence="2" id="KW-1185">Reference proteome</keyword>
<organism evidence="1 2">
    <name type="scientific">Pontibaca methylaminivorans</name>
    <dbReference type="NCBI Taxonomy" id="515897"/>
    <lineage>
        <taxon>Bacteria</taxon>
        <taxon>Pseudomonadati</taxon>
        <taxon>Pseudomonadota</taxon>
        <taxon>Alphaproteobacteria</taxon>
        <taxon>Rhodobacterales</taxon>
        <taxon>Roseobacteraceae</taxon>
        <taxon>Pontibaca</taxon>
    </lineage>
</organism>
<name>A0A1R3WR16_9RHOB</name>
<evidence type="ECO:0000313" key="1">
    <source>
        <dbReference type="EMBL" id="SIT80416.1"/>
    </source>
</evidence>
<dbReference type="EMBL" id="FTPS01000001">
    <property type="protein sequence ID" value="SIT80416.1"/>
    <property type="molecule type" value="Genomic_DNA"/>
</dbReference>
<gene>
    <name evidence="1" type="ORF">SAMN05421849_1308</name>
</gene>
<protein>
    <submittedName>
        <fullName evidence="1">Uncharacterized protein</fullName>
    </submittedName>
</protein>
<dbReference type="AlphaFoldDB" id="A0A1R3WR16"/>
<dbReference type="Proteomes" id="UP000192455">
    <property type="component" value="Unassembled WGS sequence"/>
</dbReference>
<dbReference type="RefSeq" id="WP_234967720.1">
    <property type="nucleotide sequence ID" value="NZ_FTPS01000001.1"/>
</dbReference>